<dbReference type="EMBL" id="CP027860">
    <property type="protein sequence ID" value="AVP95892.1"/>
    <property type="molecule type" value="Genomic_DNA"/>
</dbReference>
<dbReference type="KEGG" id="xba:C7S18_01165"/>
<reference evidence="3 4" key="2">
    <citation type="submission" date="2018-03" db="EMBL/GenBank/DDBJ databases">
        <authorList>
            <person name="Keele B.F."/>
        </authorList>
    </citation>
    <scope>NUCLEOTIDE SEQUENCE [LARGE SCALE GENOMIC DNA]</scope>
    <source>
        <strain evidence="3 4">D13</strain>
    </source>
</reference>
<name>A0A2P1PM32_9GAMM</name>
<dbReference type="AlphaFoldDB" id="A0A2P1PM32"/>
<evidence type="ECO:0000313" key="4">
    <source>
        <dbReference type="Proteomes" id="UP000241074"/>
    </source>
</evidence>
<feature type="signal peptide" evidence="1">
    <location>
        <begin position="1"/>
        <end position="20"/>
    </location>
</feature>
<keyword evidence="4" id="KW-1185">Reference proteome</keyword>
<reference evidence="3 4" key="1">
    <citation type="submission" date="2018-03" db="EMBL/GenBank/DDBJ databases">
        <title>Ahniella affigens gen. nov., sp. nov., a gammaproteobacterium isolated from sandy soil near a stream.</title>
        <authorList>
            <person name="Ko Y."/>
            <person name="Kim J.-H."/>
        </authorList>
    </citation>
    <scope>NUCLEOTIDE SEQUENCE [LARGE SCALE GENOMIC DNA]</scope>
    <source>
        <strain evidence="3 4">D13</strain>
    </source>
</reference>
<dbReference type="RefSeq" id="WP_106889821.1">
    <property type="nucleotide sequence ID" value="NZ_CP027860.1"/>
</dbReference>
<dbReference type="Proteomes" id="UP000241074">
    <property type="component" value="Chromosome"/>
</dbReference>
<evidence type="ECO:0000256" key="1">
    <source>
        <dbReference type="SAM" id="SignalP"/>
    </source>
</evidence>
<dbReference type="OrthoDB" id="5956292at2"/>
<dbReference type="Pfam" id="PF14534">
    <property type="entry name" value="DUF4440"/>
    <property type="match status" value="1"/>
</dbReference>
<dbReference type="SUPFAM" id="SSF54427">
    <property type="entry name" value="NTF2-like"/>
    <property type="match status" value="2"/>
</dbReference>
<evidence type="ECO:0000313" key="3">
    <source>
        <dbReference type="EMBL" id="AVP95892.1"/>
    </source>
</evidence>
<feature type="chain" id="PRO_5015144227" description="DUF4440 domain-containing protein" evidence="1">
    <location>
        <begin position="21"/>
        <end position="292"/>
    </location>
</feature>
<gene>
    <name evidence="3" type="ORF">C7S18_01165</name>
</gene>
<protein>
    <recommendedName>
        <fullName evidence="2">DUF4440 domain-containing protein</fullName>
    </recommendedName>
</protein>
<proteinExistence type="predicted"/>
<feature type="domain" description="DUF4440" evidence="2">
    <location>
        <begin position="176"/>
        <end position="280"/>
    </location>
</feature>
<organism evidence="3 4">
    <name type="scientific">Ahniella affigens</name>
    <dbReference type="NCBI Taxonomy" id="2021234"/>
    <lineage>
        <taxon>Bacteria</taxon>
        <taxon>Pseudomonadati</taxon>
        <taxon>Pseudomonadota</taxon>
        <taxon>Gammaproteobacteria</taxon>
        <taxon>Lysobacterales</taxon>
        <taxon>Rhodanobacteraceae</taxon>
        <taxon>Ahniella</taxon>
    </lineage>
</organism>
<sequence length="292" mass="32251">MPHTTWLASVLVPMALSATAALPAPNGAVATAALKARHAERVSVHADPVRIATAAWISDDILVIDADGERRDRSGLQQSLAVLPRFSVLASEQVLVRQFNQAAIVQSLLLGTTDGKPERRRNTDVYVWDSNQWQWVAGQQTRLKPGLPEAIQHADAPQVMPWTGADPSGDPIAVLTALNDAYVDAFRRADVGWYDAHLSQDYVVVFGDGTLHDRPAALADFALPVFAEHLRHFPVGTVQVRRFGNLAVIHAENDYERQDGRKGINRYTDIWVYLKGSWRCVSAHITVYRPPI</sequence>
<dbReference type="InterPro" id="IPR032710">
    <property type="entry name" value="NTF2-like_dom_sf"/>
</dbReference>
<keyword evidence="1" id="KW-0732">Signal</keyword>
<evidence type="ECO:0000259" key="2">
    <source>
        <dbReference type="Pfam" id="PF14534"/>
    </source>
</evidence>
<dbReference type="InterPro" id="IPR027843">
    <property type="entry name" value="DUF4440"/>
</dbReference>
<accession>A0A2P1PM32</accession>
<dbReference type="Gene3D" id="3.10.450.50">
    <property type="match status" value="2"/>
</dbReference>